<evidence type="ECO:0000313" key="4">
    <source>
        <dbReference type="EMBL" id="ORB57875.1"/>
    </source>
</evidence>
<dbReference type="SUPFAM" id="SSF48498">
    <property type="entry name" value="Tetracyclin repressor-like, C-terminal domain"/>
    <property type="match status" value="1"/>
</dbReference>
<dbReference type="InterPro" id="IPR009057">
    <property type="entry name" value="Homeodomain-like_sf"/>
</dbReference>
<dbReference type="PANTHER" id="PTHR30055:SF235">
    <property type="entry name" value="TRANSCRIPTIONAL REGULATORY PROTEIN"/>
    <property type="match status" value="1"/>
</dbReference>
<organism evidence="4 5">
    <name type="scientific">Mycobacteroides saopaulense</name>
    <dbReference type="NCBI Taxonomy" id="1578165"/>
    <lineage>
        <taxon>Bacteria</taxon>
        <taxon>Bacillati</taxon>
        <taxon>Actinomycetota</taxon>
        <taxon>Actinomycetes</taxon>
        <taxon>Mycobacteriales</taxon>
        <taxon>Mycobacteriaceae</taxon>
        <taxon>Mycobacteroides</taxon>
    </lineage>
</organism>
<dbReference type="Gene3D" id="1.10.357.10">
    <property type="entry name" value="Tetracycline Repressor, domain 2"/>
    <property type="match status" value="1"/>
</dbReference>
<feature type="domain" description="HTH tetR-type" evidence="3">
    <location>
        <begin position="4"/>
        <end position="64"/>
    </location>
</feature>
<reference evidence="4 5" key="1">
    <citation type="submission" date="2016-12" db="EMBL/GenBank/DDBJ databases">
        <title>The new phylogeny of genus Mycobacterium.</title>
        <authorList>
            <person name="Tortoli E."/>
            <person name="Trovato A."/>
            <person name="Cirillo D.M."/>
        </authorList>
    </citation>
    <scope>NUCLEOTIDE SEQUENCE [LARGE SCALE GENOMIC DNA]</scope>
    <source>
        <strain evidence="4 5">CCUG 66554</strain>
    </source>
</reference>
<dbReference type="Proteomes" id="UP000192434">
    <property type="component" value="Unassembled WGS sequence"/>
</dbReference>
<feature type="DNA-binding region" description="H-T-H motif" evidence="2">
    <location>
        <begin position="27"/>
        <end position="46"/>
    </location>
</feature>
<dbReference type="InterPro" id="IPR036271">
    <property type="entry name" value="Tet_transcr_reg_TetR-rel_C_sf"/>
</dbReference>
<dbReference type="InterPro" id="IPR050109">
    <property type="entry name" value="HTH-type_TetR-like_transc_reg"/>
</dbReference>
<dbReference type="STRING" id="1578165.BKG68_08865"/>
<sequence>MSQRDTRTQLLDAAEQVLLQHGVSGLSVRNVTTAAGMNVGAVNYTFGGKDGLLYALLERSMSPLAAERIRRIDEVTASGEYTVEDLVRAYTVPLLGMEPHIAPLFIELLVKPRLEGNDRLLQAGREVLRPGIERLVDALATALPHQPRETLALRIRLLFAAAALYLHEEIPSEPDRQRMINELIVVTAAALSAPDLKHAASASVARR</sequence>
<evidence type="ECO:0000256" key="2">
    <source>
        <dbReference type="PROSITE-ProRule" id="PRU00335"/>
    </source>
</evidence>
<dbReference type="GO" id="GO:0003700">
    <property type="term" value="F:DNA-binding transcription factor activity"/>
    <property type="evidence" value="ECO:0007669"/>
    <property type="project" value="TreeGrafter"/>
</dbReference>
<dbReference type="Pfam" id="PF00440">
    <property type="entry name" value="TetR_N"/>
    <property type="match status" value="1"/>
</dbReference>
<gene>
    <name evidence="4" type="ORF">BST43_11410</name>
</gene>
<dbReference type="Pfam" id="PF17939">
    <property type="entry name" value="TetR_C_30"/>
    <property type="match status" value="1"/>
</dbReference>
<dbReference type="PROSITE" id="PS50977">
    <property type="entry name" value="HTH_TETR_2"/>
    <property type="match status" value="1"/>
</dbReference>
<dbReference type="SUPFAM" id="SSF46689">
    <property type="entry name" value="Homeodomain-like"/>
    <property type="match status" value="1"/>
</dbReference>
<dbReference type="InterPro" id="IPR001647">
    <property type="entry name" value="HTH_TetR"/>
</dbReference>
<evidence type="ECO:0000313" key="5">
    <source>
        <dbReference type="Proteomes" id="UP000192434"/>
    </source>
</evidence>
<dbReference type="RefSeq" id="WP_165757467.1">
    <property type="nucleotide sequence ID" value="NZ_MVII01000013.1"/>
</dbReference>
<dbReference type="AlphaFoldDB" id="A0A1X0J721"/>
<comment type="caution">
    <text evidence="4">The sequence shown here is derived from an EMBL/GenBank/DDBJ whole genome shotgun (WGS) entry which is preliminary data.</text>
</comment>
<name>A0A1X0J721_9MYCO</name>
<evidence type="ECO:0000256" key="1">
    <source>
        <dbReference type="ARBA" id="ARBA00023125"/>
    </source>
</evidence>
<dbReference type="EMBL" id="MVII01000013">
    <property type="protein sequence ID" value="ORB57875.1"/>
    <property type="molecule type" value="Genomic_DNA"/>
</dbReference>
<evidence type="ECO:0000259" key="3">
    <source>
        <dbReference type="PROSITE" id="PS50977"/>
    </source>
</evidence>
<protein>
    <recommendedName>
        <fullName evidence="3">HTH tetR-type domain-containing protein</fullName>
    </recommendedName>
</protein>
<proteinExistence type="predicted"/>
<accession>A0A1X0J721</accession>
<dbReference type="GO" id="GO:0000976">
    <property type="term" value="F:transcription cis-regulatory region binding"/>
    <property type="evidence" value="ECO:0007669"/>
    <property type="project" value="TreeGrafter"/>
</dbReference>
<keyword evidence="1 2" id="KW-0238">DNA-binding</keyword>
<dbReference type="InterPro" id="IPR041586">
    <property type="entry name" value="PsrA_TetR_C"/>
</dbReference>
<dbReference type="PANTHER" id="PTHR30055">
    <property type="entry name" value="HTH-TYPE TRANSCRIPTIONAL REGULATOR RUTR"/>
    <property type="match status" value="1"/>
</dbReference>